<accession>X1QSX6</accession>
<gene>
    <name evidence="1" type="ORF">S06H3_61606</name>
</gene>
<protein>
    <submittedName>
        <fullName evidence="1">Uncharacterized protein</fullName>
    </submittedName>
</protein>
<evidence type="ECO:0000313" key="1">
    <source>
        <dbReference type="EMBL" id="GAI53980.1"/>
    </source>
</evidence>
<name>X1QSX6_9ZZZZ</name>
<sequence>ETNVFKVRGFDELLRDLADANPVEFPDPALEVLALSRQSVN</sequence>
<organism evidence="1">
    <name type="scientific">marine sediment metagenome</name>
    <dbReference type="NCBI Taxonomy" id="412755"/>
    <lineage>
        <taxon>unclassified sequences</taxon>
        <taxon>metagenomes</taxon>
        <taxon>ecological metagenomes</taxon>
    </lineage>
</organism>
<dbReference type="EMBL" id="BARV01040435">
    <property type="protein sequence ID" value="GAI53980.1"/>
    <property type="molecule type" value="Genomic_DNA"/>
</dbReference>
<dbReference type="AlphaFoldDB" id="X1QSX6"/>
<feature type="non-terminal residue" evidence="1">
    <location>
        <position position="1"/>
    </location>
</feature>
<comment type="caution">
    <text evidence="1">The sequence shown here is derived from an EMBL/GenBank/DDBJ whole genome shotgun (WGS) entry which is preliminary data.</text>
</comment>
<reference evidence="1" key="1">
    <citation type="journal article" date="2014" name="Front. Microbiol.">
        <title>High frequency of phylogenetically diverse reductive dehalogenase-homologous genes in deep subseafloor sedimentary metagenomes.</title>
        <authorList>
            <person name="Kawai M."/>
            <person name="Futagami T."/>
            <person name="Toyoda A."/>
            <person name="Takaki Y."/>
            <person name="Nishi S."/>
            <person name="Hori S."/>
            <person name="Arai W."/>
            <person name="Tsubouchi T."/>
            <person name="Morono Y."/>
            <person name="Uchiyama I."/>
            <person name="Ito T."/>
            <person name="Fujiyama A."/>
            <person name="Inagaki F."/>
            <person name="Takami H."/>
        </authorList>
    </citation>
    <scope>NUCLEOTIDE SEQUENCE</scope>
    <source>
        <strain evidence="1">Expedition CK06-06</strain>
    </source>
</reference>
<proteinExistence type="predicted"/>